<dbReference type="SUPFAM" id="SSF90123">
    <property type="entry name" value="ABC transporter transmembrane region"/>
    <property type="match status" value="1"/>
</dbReference>
<evidence type="ECO:0000256" key="7">
    <source>
        <dbReference type="ARBA" id="ARBA00023136"/>
    </source>
</evidence>
<feature type="transmembrane region" description="Helical" evidence="8">
    <location>
        <begin position="220"/>
        <end position="239"/>
    </location>
</feature>
<dbReference type="Gene3D" id="1.20.1560.10">
    <property type="entry name" value="ABC transporter type 1, transmembrane domain"/>
    <property type="match status" value="1"/>
</dbReference>
<dbReference type="Gene3D" id="3.40.50.300">
    <property type="entry name" value="P-loop containing nucleotide triphosphate hydrolases"/>
    <property type="match status" value="1"/>
</dbReference>
<dbReference type="GO" id="GO:0005524">
    <property type="term" value="F:ATP binding"/>
    <property type="evidence" value="ECO:0007669"/>
    <property type="project" value="UniProtKB-KW"/>
</dbReference>
<keyword evidence="7 8" id="KW-0472">Membrane</keyword>
<evidence type="ECO:0000313" key="12">
    <source>
        <dbReference type="Proteomes" id="UP000007635"/>
    </source>
</evidence>
<dbReference type="FunFam" id="1.20.1560.10:FF:000058">
    <property type="entry name" value="ABC transporter B family member 25"/>
    <property type="match status" value="1"/>
</dbReference>
<keyword evidence="3 8" id="KW-0812">Transmembrane</keyword>
<keyword evidence="2" id="KW-0813">Transport</keyword>
<protein>
    <submittedName>
        <fullName evidence="11">Transporter associated with antigen processing, subunit type a</fullName>
    </submittedName>
</protein>
<organism evidence="11 12">
    <name type="scientific">Gasterosteus aculeatus aculeatus</name>
    <name type="common">three-spined stickleback</name>
    <dbReference type="NCBI Taxonomy" id="481459"/>
    <lineage>
        <taxon>Eukaryota</taxon>
        <taxon>Metazoa</taxon>
        <taxon>Chordata</taxon>
        <taxon>Craniata</taxon>
        <taxon>Vertebrata</taxon>
        <taxon>Euteleostomi</taxon>
        <taxon>Actinopterygii</taxon>
        <taxon>Neopterygii</taxon>
        <taxon>Teleostei</taxon>
        <taxon>Neoteleostei</taxon>
        <taxon>Acanthomorphata</taxon>
        <taxon>Eupercaria</taxon>
        <taxon>Perciformes</taxon>
        <taxon>Cottioidei</taxon>
        <taxon>Gasterosteales</taxon>
        <taxon>Gasterosteidae</taxon>
        <taxon>Gasterosteus</taxon>
    </lineage>
</organism>
<dbReference type="PANTHER" id="PTHR43394">
    <property type="entry name" value="ATP-DEPENDENT PERMEASE MDL1, MITOCHONDRIAL"/>
    <property type="match status" value="1"/>
</dbReference>
<accession>A0AAQ4S324</accession>
<dbReference type="InterPro" id="IPR011527">
    <property type="entry name" value="ABC1_TM_dom"/>
</dbReference>
<dbReference type="Pfam" id="PF00664">
    <property type="entry name" value="ABC_membrane"/>
    <property type="match status" value="1"/>
</dbReference>
<reference evidence="11 12" key="1">
    <citation type="journal article" date="2021" name="G3 (Bethesda)">
        <title>Improved contiguity of the threespine stickleback genome using long-read sequencing.</title>
        <authorList>
            <person name="Nath S."/>
            <person name="Shaw D.E."/>
            <person name="White M.A."/>
        </authorList>
    </citation>
    <scope>NUCLEOTIDE SEQUENCE [LARGE SCALE GENOMIC DNA]</scope>
    <source>
        <strain evidence="11 12">Lake Benthic</strain>
    </source>
</reference>
<dbReference type="InterPro" id="IPR003439">
    <property type="entry name" value="ABC_transporter-like_ATP-bd"/>
</dbReference>
<sequence length="685" mass="75992">MKVKVDQTSDCSDREGYADDCSCMTTADMAKVTRKGIALVSAVCVDLSLFYAAGLVATRSVFGHFARLWLHAALRCSALSAVTLLTLGDLNPLLIRVIASHSLLPAVFETGTKALYREETECGPSADARCWLVCAAASLVGALFWEISVPDAEDAAAGKEKKQKARVLFLRVLALYKPEYLLLLGGLLMLTLAVLCEMFIPFYTGRVIDILGTQYRPNEFVSALLFMGLYSLGSSFSAGCRGGFLMCAISAFTCRIKVQLFGALTRQEIGFFETTKTGEITSRLSKDTTLMGRAVCLNVNVLLRTFIKTLGMISLMMNLSWKLTFLVLMEVPITSLIQNIYDTHYQRLSLAVHDSMALANEVVNEVVSSIHVVRSFNTEKHEARRYDDRLMDTHILKTRQNAVSAVYLLARRLTGLGMQVVMMYYGRLFIRSGQMTTGNLVSFILYQSDLGDNIRTLTYIFGDMLNSVGAAGKVFEYLDRKAQVSMEGKLKPDQLTGNVVFRNLSFAYPTYPDKTVLQVSSCRLVPQRGVLGTEDNIAYGLAECSLDEIQEAARKANAHDFIMKLEKGYDAEVGEGGGQLSKSQRQQIAIARALVRQPQVLILDEITSSLDMTSENKIHQALASCPNQTLLVIAHKLRTIQRADQIVVIDGGRVQERGTHQELMELKGSYYRLREELFEEENPAQ</sequence>
<dbReference type="SUPFAM" id="SSF52540">
    <property type="entry name" value="P-loop containing nucleoside triphosphate hydrolases"/>
    <property type="match status" value="1"/>
</dbReference>
<reference evidence="11" key="3">
    <citation type="submission" date="2025-09" db="UniProtKB">
        <authorList>
            <consortium name="Ensembl"/>
        </authorList>
    </citation>
    <scope>IDENTIFICATION</scope>
</reference>
<dbReference type="InterPro" id="IPR039421">
    <property type="entry name" value="Type_1_exporter"/>
</dbReference>
<proteinExistence type="predicted"/>
<keyword evidence="12" id="KW-1185">Reference proteome</keyword>
<evidence type="ECO:0000259" key="10">
    <source>
        <dbReference type="PROSITE" id="PS50929"/>
    </source>
</evidence>
<dbReference type="GO" id="GO:0016887">
    <property type="term" value="F:ATP hydrolysis activity"/>
    <property type="evidence" value="ECO:0007669"/>
    <property type="project" value="InterPro"/>
</dbReference>
<evidence type="ECO:0000259" key="9">
    <source>
        <dbReference type="PROSITE" id="PS50893"/>
    </source>
</evidence>
<dbReference type="AlphaFoldDB" id="A0AAQ4S324"/>
<evidence type="ECO:0000313" key="11">
    <source>
        <dbReference type="Ensembl" id="ENSGACP00000068771.1"/>
    </source>
</evidence>
<dbReference type="Pfam" id="PF00005">
    <property type="entry name" value="ABC_tran"/>
    <property type="match status" value="1"/>
</dbReference>
<comment type="subcellular location">
    <subcellularLocation>
        <location evidence="1">Membrane</location>
        <topology evidence="1">Multi-pass membrane protein</topology>
    </subcellularLocation>
</comment>
<dbReference type="PROSITE" id="PS50893">
    <property type="entry name" value="ABC_TRANSPORTER_2"/>
    <property type="match status" value="1"/>
</dbReference>
<dbReference type="GeneTree" id="ENSGT00940000155431"/>
<feature type="transmembrane region" description="Helical" evidence="8">
    <location>
        <begin position="180"/>
        <end position="200"/>
    </location>
</feature>
<feature type="transmembrane region" description="Helical" evidence="8">
    <location>
        <begin position="68"/>
        <end position="87"/>
    </location>
</feature>
<evidence type="ECO:0000256" key="5">
    <source>
        <dbReference type="ARBA" id="ARBA00022840"/>
    </source>
</evidence>
<keyword evidence="5" id="KW-0067">ATP-binding</keyword>
<dbReference type="Proteomes" id="UP000007635">
    <property type="component" value="Chromosome X"/>
</dbReference>
<keyword evidence="4" id="KW-0547">Nucleotide-binding</keyword>
<evidence type="ECO:0000256" key="2">
    <source>
        <dbReference type="ARBA" id="ARBA00022448"/>
    </source>
</evidence>
<name>A0AAQ4S324_GASAC</name>
<dbReference type="Ensembl" id="ENSGACT00000058715.1">
    <property type="protein sequence ID" value="ENSGACP00000068771.1"/>
    <property type="gene ID" value="ENSGACG00000025067.1"/>
</dbReference>
<feature type="domain" description="ABC transporter" evidence="9">
    <location>
        <begin position="373"/>
        <end position="676"/>
    </location>
</feature>
<dbReference type="PROSITE" id="PS50929">
    <property type="entry name" value="ABC_TM1F"/>
    <property type="match status" value="1"/>
</dbReference>
<dbReference type="GO" id="GO:0016020">
    <property type="term" value="C:membrane"/>
    <property type="evidence" value="ECO:0007669"/>
    <property type="project" value="UniProtKB-SubCell"/>
</dbReference>
<dbReference type="InterPro" id="IPR036640">
    <property type="entry name" value="ABC1_TM_sf"/>
</dbReference>
<dbReference type="PANTHER" id="PTHR43394:SF14">
    <property type="entry name" value="TRANSPORTER 2, ATP BINDING CASSETTE SUBFAMILY B"/>
    <property type="match status" value="1"/>
</dbReference>
<reference evidence="11" key="2">
    <citation type="submission" date="2025-08" db="UniProtKB">
        <authorList>
            <consortium name="Ensembl"/>
        </authorList>
    </citation>
    <scope>IDENTIFICATION</scope>
</reference>
<evidence type="ECO:0000256" key="8">
    <source>
        <dbReference type="SAM" id="Phobius"/>
    </source>
</evidence>
<evidence type="ECO:0000256" key="3">
    <source>
        <dbReference type="ARBA" id="ARBA00022692"/>
    </source>
</evidence>
<keyword evidence="6 8" id="KW-1133">Transmembrane helix</keyword>
<feature type="domain" description="ABC transmembrane type-1" evidence="10">
    <location>
        <begin position="184"/>
        <end position="466"/>
    </location>
</feature>
<dbReference type="InterPro" id="IPR027417">
    <property type="entry name" value="P-loop_NTPase"/>
</dbReference>
<feature type="transmembrane region" description="Helical" evidence="8">
    <location>
        <begin position="36"/>
        <end position="56"/>
    </location>
</feature>
<dbReference type="GO" id="GO:0015421">
    <property type="term" value="F:ABC-type oligopeptide transporter activity"/>
    <property type="evidence" value="ECO:0007669"/>
    <property type="project" value="TreeGrafter"/>
</dbReference>
<evidence type="ECO:0000256" key="1">
    <source>
        <dbReference type="ARBA" id="ARBA00004141"/>
    </source>
</evidence>
<evidence type="ECO:0000256" key="4">
    <source>
        <dbReference type="ARBA" id="ARBA00022741"/>
    </source>
</evidence>
<evidence type="ECO:0000256" key="6">
    <source>
        <dbReference type="ARBA" id="ARBA00022989"/>
    </source>
</evidence>
<dbReference type="CDD" id="cd18590">
    <property type="entry name" value="ABC_6TM_TAP2"/>
    <property type="match status" value="1"/>
</dbReference>